<feature type="domain" description="Anti-sigma-K factor RskA N-terminal" evidence="12">
    <location>
        <begin position="15"/>
        <end position="59"/>
    </location>
</feature>
<reference evidence="13 14" key="1">
    <citation type="journal article" date="2014" name="BMC Genomics">
        <title>Genome based analysis of type-I polyketide synthase and nonribosomal peptide synthetase gene clusters in seven strains of five representative Nocardia species.</title>
        <authorList>
            <person name="Komaki H."/>
            <person name="Ichikawa N."/>
            <person name="Hosoyama A."/>
            <person name="Takahashi-Nakaguchi A."/>
            <person name="Matsuzawa T."/>
            <person name="Suzuki K."/>
            <person name="Fujita N."/>
            <person name="Gonoi T."/>
        </authorList>
    </citation>
    <scope>NUCLEOTIDE SEQUENCE [LARGE SCALE GENOMIC DNA]</scope>
    <source>
        <strain evidence="13 14">NBRC 15531</strain>
    </source>
</reference>
<protein>
    <recommendedName>
        <fullName evidence="9">Regulator of SigK</fullName>
    </recommendedName>
    <alternativeName>
        <fullName evidence="8">Sigma-K anti-sigma factor RskA</fullName>
    </alternativeName>
</protein>
<evidence type="ECO:0000313" key="13">
    <source>
        <dbReference type="EMBL" id="GAD82232.1"/>
    </source>
</evidence>
<organism evidence="13 14">
    <name type="scientific">Nocardia asteroides NBRC 15531</name>
    <dbReference type="NCBI Taxonomy" id="1110697"/>
    <lineage>
        <taxon>Bacteria</taxon>
        <taxon>Bacillati</taxon>
        <taxon>Actinomycetota</taxon>
        <taxon>Actinomycetes</taxon>
        <taxon>Mycobacteriales</taxon>
        <taxon>Nocardiaceae</taxon>
        <taxon>Nocardia</taxon>
    </lineage>
</organism>
<dbReference type="RefSeq" id="WP_019050529.1">
    <property type="nucleotide sequence ID" value="NZ_BAFO02000008.1"/>
</dbReference>
<evidence type="ECO:0000256" key="6">
    <source>
        <dbReference type="ARBA" id="ARBA00023136"/>
    </source>
</evidence>
<dbReference type="Pfam" id="PF10099">
    <property type="entry name" value="RskA_C"/>
    <property type="match status" value="1"/>
</dbReference>
<dbReference type="AlphaFoldDB" id="U5E3B3"/>
<evidence type="ECO:0000256" key="10">
    <source>
        <dbReference type="SAM" id="Phobius"/>
    </source>
</evidence>
<evidence type="ECO:0000313" key="14">
    <source>
        <dbReference type="Proteomes" id="UP000017048"/>
    </source>
</evidence>
<dbReference type="PANTHER" id="PTHR37461">
    <property type="entry name" value="ANTI-SIGMA-K FACTOR RSKA"/>
    <property type="match status" value="1"/>
</dbReference>
<dbReference type="GO" id="GO:0006417">
    <property type="term" value="P:regulation of translation"/>
    <property type="evidence" value="ECO:0007669"/>
    <property type="project" value="TreeGrafter"/>
</dbReference>
<dbReference type="GO" id="GO:0005886">
    <property type="term" value="C:plasma membrane"/>
    <property type="evidence" value="ECO:0007669"/>
    <property type="project" value="UniProtKB-SubCell"/>
</dbReference>
<dbReference type="InterPro" id="IPR051474">
    <property type="entry name" value="Anti-sigma-K/W_factor"/>
</dbReference>
<dbReference type="GeneID" id="91516878"/>
<feature type="domain" description="Anti-sigma K factor RskA C-terminal" evidence="11">
    <location>
        <begin position="105"/>
        <end position="235"/>
    </location>
</feature>
<evidence type="ECO:0000259" key="12">
    <source>
        <dbReference type="Pfam" id="PF22618"/>
    </source>
</evidence>
<evidence type="ECO:0000256" key="8">
    <source>
        <dbReference type="ARBA" id="ARBA00029829"/>
    </source>
</evidence>
<evidence type="ECO:0000259" key="11">
    <source>
        <dbReference type="Pfam" id="PF10099"/>
    </source>
</evidence>
<keyword evidence="14" id="KW-1185">Reference proteome</keyword>
<keyword evidence="4 10" id="KW-1133">Transmembrane helix</keyword>
<proteinExistence type="predicted"/>
<dbReference type="Gene3D" id="1.10.10.1320">
    <property type="entry name" value="Anti-sigma factor, zinc-finger domain"/>
    <property type="match status" value="1"/>
</dbReference>
<keyword evidence="3 10" id="KW-0812">Transmembrane</keyword>
<accession>U5E3B3</accession>
<evidence type="ECO:0000256" key="7">
    <source>
        <dbReference type="ARBA" id="ARBA00023163"/>
    </source>
</evidence>
<evidence type="ECO:0000256" key="1">
    <source>
        <dbReference type="ARBA" id="ARBA00004162"/>
    </source>
</evidence>
<dbReference type="EMBL" id="BAFO02000008">
    <property type="protein sequence ID" value="GAD82232.1"/>
    <property type="molecule type" value="Genomic_DNA"/>
</dbReference>
<sequence length="243" mass="25332">MSETDRRTPWSWFDEAYPYAMDALDPAARRAIDERLAAAGPDLSAEFHTAVRRIQETLAALTVSDAVPPPARLETALMAALDQLDPQVRPLVRRDSTGKLWRLRWLAVAAAAVVAVGGVGIAVVLDRANENPGAVTAQQVVDQPDSREDSVGVTGGGAMTVYQSASLGAAAVSMRDLPALPADRAYQLWVVPQGGTPRSVAVMDGRSTVVTPVVAADTLAVTVEPAGGSPGPTTPAIVSMTVG</sequence>
<dbReference type="OrthoDB" id="153510at2"/>
<evidence type="ECO:0000256" key="4">
    <source>
        <dbReference type="ARBA" id="ARBA00022989"/>
    </source>
</evidence>
<name>U5E3B3_NOCAS</name>
<keyword evidence="6 10" id="KW-0472">Membrane</keyword>
<dbReference type="InterPro" id="IPR041916">
    <property type="entry name" value="Anti_sigma_zinc_sf"/>
</dbReference>
<dbReference type="eggNOG" id="COG5343">
    <property type="taxonomic scope" value="Bacteria"/>
</dbReference>
<evidence type="ECO:0000256" key="3">
    <source>
        <dbReference type="ARBA" id="ARBA00022692"/>
    </source>
</evidence>
<comment type="subcellular location">
    <subcellularLocation>
        <location evidence="1">Cell membrane</location>
        <topology evidence="1">Single-pass membrane protein</topology>
    </subcellularLocation>
</comment>
<comment type="caution">
    <text evidence="13">The sequence shown here is derived from an EMBL/GenBank/DDBJ whole genome shotgun (WGS) entry which is preliminary data.</text>
</comment>
<keyword evidence="5" id="KW-0805">Transcription regulation</keyword>
<dbReference type="Pfam" id="PF22618">
    <property type="entry name" value="RskA_N"/>
    <property type="match status" value="1"/>
</dbReference>
<dbReference type="GO" id="GO:0016989">
    <property type="term" value="F:sigma factor antagonist activity"/>
    <property type="evidence" value="ECO:0007669"/>
    <property type="project" value="TreeGrafter"/>
</dbReference>
<keyword evidence="2" id="KW-1003">Cell membrane</keyword>
<dbReference type="PANTHER" id="PTHR37461:SF1">
    <property type="entry name" value="ANTI-SIGMA-K FACTOR RSKA"/>
    <property type="match status" value="1"/>
</dbReference>
<dbReference type="Proteomes" id="UP000017048">
    <property type="component" value="Unassembled WGS sequence"/>
</dbReference>
<evidence type="ECO:0000256" key="2">
    <source>
        <dbReference type="ARBA" id="ARBA00022475"/>
    </source>
</evidence>
<dbReference type="InterPro" id="IPR018764">
    <property type="entry name" value="RskA_C"/>
</dbReference>
<evidence type="ECO:0000256" key="9">
    <source>
        <dbReference type="ARBA" id="ARBA00030803"/>
    </source>
</evidence>
<dbReference type="STRING" id="1824.SAMN05444423_105269"/>
<feature type="transmembrane region" description="Helical" evidence="10">
    <location>
        <begin position="103"/>
        <end position="125"/>
    </location>
</feature>
<evidence type="ECO:0000256" key="5">
    <source>
        <dbReference type="ARBA" id="ARBA00023015"/>
    </source>
</evidence>
<gene>
    <name evidence="13" type="primary">rskA</name>
    <name evidence="13" type="ORF">NCAST_08_01040</name>
</gene>
<keyword evidence="7" id="KW-0804">Transcription</keyword>
<dbReference type="InterPro" id="IPR053877">
    <property type="entry name" value="RskA_N"/>
</dbReference>